<organism evidence="3 4">
    <name type="scientific">Naegleria fowleri</name>
    <name type="common">Brain eating amoeba</name>
    <dbReference type="NCBI Taxonomy" id="5763"/>
    <lineage>
        <taxon>Eukaryota</taxon>
        <taxon>Discoba</taxon>
        <taxon>Heterolobosea</taxon>
        <taxon>Tetramitia</taxon>
        <taxon>Eutetramitia</taxon>
        <taxon>Vahlkampfiidae</taxon>
        <taxon>Naegleria</taxon>
    </lineage>
</organism>
<protein>
    <recommendedName>
        <fullName evidence="5">Methyltransferase domain-containing protein</fullName>
    </recommendedName>
</protein>
<evidence type="ECO:0000313" key="3">
    <source>
        <dbReference type="EMBL" id="KAF0979584.1"/>
    </source>
</evidence>
<dbReference type="OMA" id="PFLVCEG"/>
<dbReference type="SUPFAM" id="SSF53335">
    <property type="entry name" value="S-adenosyl-L-methionine-dependent methyltransferases"/>
    <property type="match status" value="1"/>
</dbReference>
<evidence type="ECO:0008006" key="5">
    <source>
        <dbReference type="Google" id="ProtNLM"/>
    </source>
</evidence>
<sequence length="274" mass="31070">MSSHCTHNLTSEEHSQCPHSHHNHHHHGNDLSVAELNSKTFDQMALNWDTNPSKAEFSRRVAHGIRDVFRGVLEKMNQKQDLLIMDFGCGTGTLSLLFLNEFKEYIKRIDAVDMSEGMISQLKEKKSKLIQEGLLEGDDKIISHVIDLALAETVNHPIVENKGKCNVIISGMVFHHLENVPEKMKLLASYLAPGGVLIFTDLDKDQEHSDKFHCKHMTHEVPYKGGFSSNEISQWLKEAHFVDEEFSRNVTTSKKGNDGIEREFILMTTSASKH</sequence>
<dbReference type="CDD" id="cd02440">
    <property type="entry name" value="AdoMet_MTases"/>
    <property type="match status" value="1"/>
</dbReference>
<comment type="caution">
    <text evidence="3">The sequence shown here is derived from an EMBL/GenBank/DDBJ whole genome shotgun (WGS) entry which is preliminary data.</text>
</comment>
<reference evidence="3 4" key="1">
    <citation type="journal article" date="2019" name="Sci. Rep.">
        <title>Nanopore sequencing improves the draft genome of the human pathogenic amoeba Naegleria fowleri.</title>
        <authorList>
            <person name="Liechti N."/>
            <person name="Schurch N."/>
            <person name="Bruggmann R."/>
            <person name="Wittwer M."/>
        </authorList>
    </citation>
    <scope>NUCLEOTIDE SEQUENCE [LARGE SCALE GENOMIC DNA]</scope>
    <source>
        <strain evidence="3 4">ATCC 30894</strain>
    </source>
</reference>
<gene>
    <name evidence="3" type="ORF">FDP41_001252</name>
</gene>
<feature type="region of interest" description="Disordered" evidence="2">
    <location>
        <begin position="1"/>
        <end position="29"/>
    </location>
</feature>
<dbReference type="RefSeq" id="XP_044564297.1">
    <property type="nucleotide sequence ID" value="XM_044703048.1"/>
</dbReference>
<dbReference type="GeneID" id="68108470"/>
<dbReference type="PANTHER" id="PTHR43861:SF3">
    <property type="entry name" value="PUTATIVE (AFU_ORTHOLOGUE AFUA_2G14390)-RELATED"/>
    <property type="match status" value="1"/>
</dbReference>
<keyword evidence="4" id="KW-1185">Reference proteome</keyword>
<dbReference type="EMBL" id="VFQX01000023">
    <property type="protein sequence ID" value="KAF0979584.1"/>
    <property type="molecule type" value="Genomic_DNA"/>
</dbReference>
<dbReference type="VEuPathDB" id="AmoebaDB:NF0092390"/>
<dbReference type="VEuPathDB" id="AmoebaDB:NfTy_030730"/>
<proteinExistence type="predicted"/>
<dbReference type="Gene3D" id="3.40.50.150">
    <property type="entry name" value="Vaccinia Virus protein VP39"/>
    <property type="match status" value="1"/>
</dbReference>
<accession>A0A6A5BZ12</accession>
<dbReference type="OrthoDB" id="3647at2759"/>
<evidence type="ECO:0000313" key="4">
    <source>
        <dbReference type="Proteomes" id="UP000444721"/>
    </source>
</evidence>
<evidence type="ECO:0000256" key="2">
    <source>
        <dbReference type="SAM" id="MobiDB-lite"/>
    </source>
</evidence>
<dbReference type="InterPro" id="IPR029063">
    <property type="entry name" value="SAM-dependent_MTases_sf"/>
</dbReference>
<dbReference type="GO" id="GO:0016740">
    <property type="term" value="F:transferase activity"/>
    <property type="evidence" value="ECO:0007669"/>
    <property type="project" value="UniProtKB-KW"/>
</dbReference>
<dbReference type="VEuPathDB" id="AmoebaDB:FDP41_001252"/>
<dbReference type="Proteomes" id="UP000444721">
    <property type="component" value="Unassembled WGS sequence"/>
</dbReference>
<dbReference type="PANTHER" id="PTHR43861">
    <property type="entry name" value="TRANS-ACONITATE 2-METHYLTRANSFERASE-RELATED"/>
    <property type="match status" value="1"/>
</dbReference>
<keyword evidence="1" id="KW-0808">Transferase</keyword>
<dbReference type="AlphaFoldDB" id="A0A6A5BZ12"/>
<evidence type="ECO:0000256" key="1">
    <source>
        <dbReference type="ARBA" id="ARBA00022679"/>
    </source>
</evidence>
<name>A0A6A5BZ12_NAEFO</name>
<dbReference type="Pfam" id="PF13489">
    <property type="entry name" value="Methyltransf_23"/>
    <property type="match status" value="1"/>
</dbReference>